<dbReference type="PANTHER" id="PTHR12907">
    <property type="entry name" value="EGL NINE HOMOLOG-RELATED"/>
    <property type="match status" value="1"/>
</dbReference>
<dbReference type="InterPro" id="IPR044862">
    <property type="entry name" value="Pro_4_hyd_alph_FE2OG_OXY"/>
</dbReference>
<evidence type="ECO:0000256" key="5">
    <source>
        <dbReference type="ARBA" id="ARBA00023002"/>
    </source>
</evidence>
<organism evidence="9">
    <name type="scientific">Phaeomonas parva</name>
    <dbReference type="NCBI Taxonomy" id="124430"/>
    <lineage>
        <taxon>Eukaryota</taxon>
        <taxon>Sar</taxon>
        <taxon>Stramenopiles</taxon>
        <taxon>Ochrophyta</taxon>
        <taxon>Pinguiophyceae</taxon>
        <taxon>Pinguiochrysidales</taxon>
        <taxon>Pinguiochrysidaceae</taxon>
        <taxon>Phaeomonas</taxon>
    </lineage>
</organism>
<dbReference type="GO" id="GO:0071456">
    <property type="term" value="P:cellular response to hypoxia"/>
    <property type="evidence" value="ECO:0007669"/>
    <property type="project" value="TreeGrafter"/>
</dbReference>
<dbReference type="GO" id="GO:0008198">
    <property type="term" value="F:ferrous iron binding"/>
    <property type="evidence" value="ECO:0007669"/>
    <property type="project" value="TreeGrafter"/>
</dbReference>
<sequence>MAQVGCVICDRAETAQAPLHRSTCGHPRHGICQRCICTALRQPAKKNPIQGADGSMSCVAAGCNGAFPLRDLLTSLSSKGDRQHVLNVVQQRRREQKLLPPAPQNGSANAKAGAGAGSGMSREKALQAATNFLGKAAVAKLSDQDVTDYLSGKGLPADVIDAAIRSVRGANSAAVAAPPPAPAPAPDSDSNPASDGAPPAAAGPVHARTTMSHSPAMLQVDEAFEVAVVDAADVYVDGGDTCSSIHGALETKRKDKRRRLRQRVKNVAALAAQQLNRHGYAVVDGFCDAQRVREVHEELGQLQPHYTASEIWVGSEAGLGAQVSVPSVRGDKVLWMCGGHQHVAGVEDARDDVGLNPDQWKRDRNVVEPCEQAVRSAVANPNAAAEAPESDGEPQGPKPGVTKVAHSALMHARFRGLKRLMNAMDHLVAEHLAKECPALGNLAGRSDAMCAVYPGEGARFQRHIDNTANDGRRLTVICYLNNDWPEAHGGALRLHPATDKSETQARDVLPEGGRLAMFYSHTVPHEVLPAYAPRHSFTLWYYDAGEREEAVREAKELRRNLAAGAAADPDSPANQDFSADDRKAAQSFAKYLVDEGGEASLRDVVREADALSAGAKTVLAGMTGTPTGDHFVAALRRMDEPQLSELRENFTRMGI</sequence>
<dbReference type="GO" id="GO:0031543">
    <property type="term" value="F:peptidyl-proline dioxygenase activity"/>
    <property type="evidence" value="ECO:0007669"/>
    <property type="project" value="TreeGrafter"/>
</dbReference>
<keyword evidence="5" id="KW-0560">Oxidoreductase</keyword>
<dbReference type="InterPro" id="IPR005123">
    <property type="entry name" value="Oxoglu/Fe-dep_dioxygenase_dom"/>
</dbReference>
<proteinExistence type="predicted"/>
<reference evidence="9" key="1">
    <citation type="submission" date="2021-01" db="EMBL/GenBank/DDBJ databases">
        <authorList>
            <person name="Corre E."/>
            <person name="Pelletier E."/>
            <person name="Niang G."/>
            <person name="Scheremetjew M."/>
            <person name="Finn R."/>
            <person name="Kale V."/>
            <person name="Holt S."/>
            <person name="Cochrane G."/>
            <person name="Meng A."/>
            <person name="Brown T."/>
            <person name="Cohen L."/>
        </authorList>
    </citation>
    <scope>NUCLEOTIDE SEQUENCE</scope>
    <source>
        <strain evidence="9">CCMP2877</strain>
    </source>
</reference>
<dbReference type="InterPro" id="IPR006620">
    <property type="entry name" value="Pro_4_hyd_alph"/>
</dbReference>
<feature type="region of interest" description="Disordered" evidence="7">
    <location>
        <begin position="377"/>
        <end position="402"/>
    </location>
</feature>
<evidence type="ECO:0000256" key="7">
    <source>
        <dbReference type="SAM" id="MobiDB-lite"/>
    </source>
</evidence>
<evidence type="ECO:0000256" key="1">
    <source>
        <dbReference type="ARBA" id="ARBA00001961"/>
    </source>
</evidence>
<protein>
    <recommendedName>
        <fullName evidence="8">Fe2OG dioxygenase domain-containing protein</fullName>
    </recommendedName>
</protein>
<dbReference type="AlphaFoldDB" id="A0A7S1UCJ3"/>
<evidence type="ECO:0000256" key="4">
    <source>
        <dbReference type="ARBA" id="ARBA00022964"/>
    </source>
</evidence>
<name>A0A7S1UCJ3_9STRA</name>
<feature type="domain" description="Fe2OG dioxygenase" evidence="8">
    <location>
        <begin position="444"/>
        <end position="543"/>
    </location>
</feature>
<dbReference type="EMBL" id="HBGJ01031878">
    <property type="protein sequence ID" value="CAD9261799.1"/>
    <property type="molecule type" value="Transcribed_RNA"/>
</dbReference>
<dbReference type="SMART" id="SM00702">
    <property type="entry name" value="P4Hc"/>
    <property type="match status" value="1"/>
</dbReference>
<keyword evidence="2" id="KW-0479">Metal-binding</keyword>
<dbReference type="PROSITE" id="PS51471">
    <property type="entry name" value="FE2OG_OXY"/>
    <property type="match status" value="1"/>
</dbReference>
<feature type="region of interest" description="Disordered" evidence="7">
    <location>
        <begin position="94"/>
        <end position="119"/>
    </location>
</feature>
<dbReference type="GO" id="GO:0031418">
    <property type="term" value="F:L-ascorbic acid binding"/>
    <property type="evidence" value="ECO:0007669"/>
    <property type="project" value="UniProtKB-KW"/>
</dbReference>
<keyword evidence="3" id="KW-0847">Vitamin C</keyword>
<evidence type="ECO:0000259" key="8">
    <source>
        <dbReference type="PROSITE" id="PS51471"/>
    </source>
</evidence>
<feature type="compositionally biased region" description="Low complexity" evidence="7">
    <location>
        <begin position="186"/>
        <end position="205"/>
    </location>
</feature>
<feature type="region of interest" description="Disordered" evidence="7">
    <location>
        <begin position="174"/>
        <end position="209"/>
    </location>
</feature>
<dbReference type="InterPro" id="IPR051559">
    <property type="entry name" value="HIF_prolyl_hydroxylases"/>
</dbReference>
<dbReference type="Gene3D" id="2.60.120.620">
    <property type="entry name" value="q2cbj1_9rhob like domain"/>
    <property type="match status" value="1"/>
</dbReference>
<dbReference type="PANTHER" id="PTHR12907:SF26">
    <property type="entry name" value="HIF PROLYL HYDROXYLASE, ISOFORM C"/>
    <property type="match status" value="1"/>
</dbReference>
<gene>
    <name evidence="9" type="ORF">PPAR1163_LOCUS20179</name>
</gene>
<evidence type="ECO:0000256" key="2">
    <source>
        <dbReference type="ARBA" id="ARBA00022723"/>
    </source>
</evidence>
<evidence type="ECO:0000313" key="9">
    <source>
        <dbReference type="EMBL" id="CAD9261799.1"/>
    </source>
</evidence>
<feature type="compositionally biased region" description="Low complexity" evidence="7">
    <location>
        <begin position="377"/>
        <end position="387"/>
    </location>
</feature>
<keyword evidence="4" id="KW-0223">Dioxygenase</keyword>
<dbReference type="Pfam" id="PF13640">
    <property type="entry name" value="2OG-FeII_Oxy_3"/>
    <property type="match status" value="1"/>
</dbReference>
<evidence type="ECO:0000256" key="3">
    <source>
        <dbReference type="ARBA" id="ARBA00022896"/>
    </source>
</evidence>
<comment type="cofactor">
    <cofactor evidence="1">
        <name>L-ascorbate</name>
        <dbReference type="ChEBI" id="CHEBI:38290"/>
    </cofactor>
</comment>
<evidence type="ECO:0000256" key="6">
    <source>
        <dbReference type="ARBA" id="ARBA00023004"/>
    </source>
</evidence>
<accession>A0A7S1UCJ3</accession>
<keyword evidence="6" id="KW-0408">Iron</keyword>